<feature type="compositionally biased region" description="Basic and acidic residues" evidence="1">
    <location>
        <begin position="399"/>
        <end position="409"/>
    </location>
</feature>
<feature type="compositionally biased region" description="Acidic residues" evidence="1">
    <location>
        <begin position="446"/>
        <end position="455"/>
    </location>
</feature>
<feature type="compositionally biased region" description="Basic and acidic residues" evidence="1">
    <location>
        <begin position="854"/>
        <end position="870"/>
    </location>
</feature>
<feature type="compositionally biased region" description="Basic residues" evidence="1">
    <location>
        <begin position="472"/>
        <end position="483"/>
    </location>
</feature>
<name>A0ABP0Z0G6_9ROSI</name>
<gene>
    <name evidence="2" type="ORF">CITCOLO1_LOCUS17433</name>
</gene>
<feature type="region of interest" description="Disordered" evidence="1">
    <location>
        <begin position="112"/>
        <end position="133"/>
    </location>
</feature>
<proteinExistence type="predicted"/>
<evidence type="ECO:0000256" key="1">
    <source>
        <dbReference type="SAM" id="MobiDB-lite"/>
    </source>
</evidence>
<reference evidence="2 3" key="1">
    <citation type="submission" date="2024-03" db="EMBL/GenBank/DDBJ databases">
        <authorList>
            <person name="Gkanogiannis A."/>
            <person name="Becerra Lopez-Lavalle L."/>
        </authorList>
    </citation>
    <scope>NUCLEOTIDE SEQUENCE [LARGE SCALE GENOMIC DNA]</scope>
</reference>
<feature type="compositionally biased region" description="Polar residues" evidence="1">
    <location>
        <begin position="499"/>
        <end position="508"/>
    </location>
</feature>
<feature type="region of interest" description="Disordered" evidence="1">
    <location>
        <begin position="250"/>
        <end position="292"/>
    </location>
</feature>
<dbReference type="PANTHER" id="PTHR31008:SF4">
    <property type="entry name" value="COP1-INTERACTING PROTEIN 7"/>
    <property type="match status" value="1"/>
</dbReference>
<feature type="compositionally biased region" description="Polar residues" evidence="1">
    <location>
        <begin position="253"/>
        <end position="276"/>
    </location>
</feature>
<feature type="compositionally biased region" description="Low complexity" evidence="1">
    <location>
        <begin position="379"/>
        <end position="389"/>
    </location>
</feature>
<dbReference type="PANTHER" id="PTHR31008">
    <property type="entry name" value="COP1-INTERACTING PROTEIN-RELATED"/>
    <property type="match status" value="1"/>
</dbReference>
<feature type="region of interest" description="Disordered" evidence="1">
    <location>
        <begin position="785"/>
        <end position="982"/>
    </location>
</feature>
<feature type="region of interest" description="Disordered" evidence="1">
    <location>
        <begin position="336"/>
        <end position="592"/>
    </location>
</feature>
<feature type="compositionally biased region" description="Basic and acidic residues" evidence="1">
    <location>
        <begin position="897"/>
        <end position="912"/>
    </location>
</feature>
<feature type="compositionally biased region" description="Polar residues" evidence="1">
    <location>
        <begin position="112"/>
        <end position="130"/>
    </location>
</feature>
<accession>A0ABP0Z0G6</accession>
<feature type="compositionally biased region" description="Polar residues" evidence="1">
    <location>
        <begin position="968"/>
        <end position="982"/>
    </location>
</feature>
<feature type="compositionally biased region" description="Basic residues" evidence="1">
    <location>
        <begin position="357"/>
        <end position="369"/>
    </location>
</feature>
<sequence length="982" mass="109201">MDPRTRLDHALFQLTPTRTRCELVISSNGGATEKLASGLLQPFLSHLKCAKDQISKGGYSITLRPVAGSNATWFTKGTLQRFVRFVSTPEVLERFVTTEKEIVQIENSMSTDADGNTTAADWNSKRSSPTLRVKGDSDEYNDDAALKDTPKIRLQRVLETRKAVLHKEQAMAYARALVAGYELDHIDDLISFADAFGASRLREACVNFVDLCKRKNEDKLWIDEIAAMQAFSQPAFPYSETSGIILAGEDNETNGNAQASRSDSTTSQGSLDNIQDGSVPKSGQIPLSNGKAQVPMTWPNHLPQYMHNFQGPLYPPYQGYLLPGMQMPPPYYPGSMQWQSNAEDSSIASDREPNGRRSSKSHRNKKKLSHKEVYRTSEQEGTTESSESSVDSESDEHSDDDKKQYSTEKIHKKRHGKKSSRTVVIRNINYITSKRNGEKGSHSEDGSSDEGEFIDGDSIKQQVEEAVGTLERRHKSTSRHQKKQNGNGNGDGLNDSEGQDTNRVPNNSEGEKISSPWDAFQSLLMREKEPDNSGELPSVQNEDGHFTIKPEGRSPMLNLESEKAPRQRGVSGDSFLVTDRNSGNEGRTRIENFEAGDIANPINRRESTYEELLFSQRSGESGNNAYSTASDYTTVASRMKNQREGDWFVSNPADKSENQYHNVGPRIYDTDFSSSAQDNFYAEKNKKDVLADDSFMIQPRPLVDDQSDFQSRRDISMVSDIVGDAENEYVKQETAKDDKPATFGVSEPDDLYMMLDRDIAAEHTVASWTPEMDYENSFSTIANSKHNDIEANNGDDNKSPGLEKSNKNKESGGKVPSKEARSKALGGSLVKGNYDVQSRTRKPLSGSRATVPKSKSEKEEETRRRMEELAIQRQKRIAERSASSKFGTVSSKPGVSRIEKPKSQSRVQEAKKSPKPVLRSSTIDRLATARTPHMVSTTQSPSRQPSKPISRANGVSTPTSSEKHLKTDNNNGWQGRRSSITS</sequence>
<feature type="compositionally biased region" description="Polar residues" evidence="1">
    <location>
        <begin position="881"/>
        <end position="893"/>
    </location>
</feature>
<feature type="compositionally biased region" description="Polar residues" evidence="1">
    <location>
        <begin position="934"/>
        <end position="960"/>
    </location>
</feature>
<organism evidence="2 3">
    <name type="scientific">Citrullus colocynthis</name>
    <name type="common">colocynth</name>
    <dbReference type="NCBI Taxonomy" id="252529"/>
    <lineage>
        <taxon>Eukaryota</taxon>
        <taxon>Viridiplantae</taxon>
        <taxon>Streptophyta</taxon>
        <taxon>Embryophyta</taxon>
        <taxon>Tracheophyta</taxon>
        <taxon>Spermatophyta</taxon>
        <taxon>Magnoliopsida</taxon>
        <taxon>eudicotyledons</taxon>
        <taxon>Gunneridae</taxon>
        <taxon>Pentapetalae</taxon>
        <taxon>rosids</taxon>
        <taxon>fabids</taxon>
        <taxon>Cucurbitales</taxon>
        <taxon>Cucurbitaceae</taxon>
        <taxon>Benincaseae</taxon>
        <taxon>Citrullus</taxon>
    </lineage>
</organism>
<evidence type="ECO:0000313" key="2">
    <source>
        <dbReference type="EMBL" id="CAK9325178.1"/>
    </source>
</evidence>
<dbReference type="Proteomes" id="UP001642487">
    <property type="component" value="Chromosome 7"/>
</dbReference>
<feature type="compositionally biased region" description="Basic and acidic residues" evidence="1">
    <location>
        <begin position="435"/>
        <end position="445"/>
    </location>
</feature>
<feature type="compositionally biased region" description="Basic and acidic residues" evidence="1">
    <location>
        <begin position="804"/>
        <end position="822"/>
    </location>
</feature>
<evidence type="ECO:0008006" key="4">
    <source>
        <dbReference type="Google" id="ProtNLM"/>
    </source>
</evidence>
<protein>
    <recommendedName>
        <fullName evidence="4">COP1-interacting protein 7</fullName>
    </recommendedName>
</protein>
<feature type="compositionally biased region" description="Polar residues" evidence="1">
    <location>
        <begin position="338"/>
        <end position="348"/>
    </location>
</feature>
<feature type="compositionally biased region" description="Basic and acidic residues" evidence="1">
    <location>
        <begin position="542"/>
        <end position="552"/>
    </location>
</feature>
<dbReference type="EMBL" id="OZ021741">
    <property type="protein sequence ID" value="CAK9325178.1"/>
    <property type="molecule type" value="Genomic_DNA"/>
</dbReference>
<evidence type="ECO:0000313" key="3">
    <source>
        <dbReference type="Proteomes" id="UP001642487"/>
    </source>
</evidence>
<keyword evidence="3" id="KW-1185">Reference proteome</keyword>
<feature type="compositionally biased region" description="Basic residues" evidence="1">
    <location>
        <begin position="410"/>
        <end position="420"/>
    </location>
</feature>